<evidence type="ECO:0000313" key="2">
    <source>
        <dbReference type="EMBL" id="CAG9315142.1"/>
    </source>
</evidence>
<keyword evidence="3" id="KW-1185">Reference proteome</keyword>
<evidence type="ECO:0000313" key="3">
    <source>
        <dbReference type="Proteomes" id="UP001162131"/>
    </source>
</evidence>
<reference evidence="2" key="1">
    <citation type="submission" date="2021-09" db="EMBL/GenBank/DDBJ databases">
        <authorList>
            <consortium name="AG Swart"/>
            <person name="Singh M."/>
            <person name="Singh A."/>
            <person name="Seah K."/>
            <person name="Emmerich C."/>
        </authorList>
    </citation>
    <scope>NUCLEOTIDE SEQUENCE</scope>
    <source>
        <strain evidence="2">ATCC30299</strain>
    </source>
</reference>
<protein>
    <submittedName>
        <fullName evidence="2">Uncharacterized protein</fullName>
    </submittedName>
</protein>
<feature type="transmembrane region" description="Helical" evidence="1">
    <location>
        <begin position="6"/>
        <end position="26"/>
    </location>
</feature>
<accession>A0AAU9IPK0</accession>
<dbReference type="AlphaFoldDB" id="A0AAU9IPK0"/>
<organism evidence="2 3">
    <name type="scientific">Blepharisma stoltei</name>
    <dbReference type="NCBI Taxonomy" id="1481888"/>
    <lineage>
        <taxon>Eukaryota</taxon>
        <taxon>Sar</taxon>
        <taxon>Alveolata</taxon>
        <taxon>Ciliophora</taxon>
        <taxon>Postciliodesmatophora</taxon>
        <taxon>Heterotrichea</taxon>
        <taxon>Heterotrichida</taxon>
        <taxon>Blepharismidae</taxon>
        <taxon>Blepharisma</taxon>
    </lineage>
</organism>
<proteinExistence type="predicted"/>
<sequence length="82" mass="9072">MSGMGGIRMSWVLGGISAAIIGYQIYSPNSYWNSKHAGEKLKRGVSNEVTKVMPRTAAKVDEIKQEVKSEMEKHMPKSSDTK</sequence>
<keyword evidence="1" id="KW-0812">Transmembrane</keyword>
<keyword evidence="1" id="KW-1133">Transmembrane helix</keyword>
<dbReference type="Proteomes" id="UP001162131">
    <property type="component" value="Unassembled WGS sequence"/>
</dbReference>
<gene>
    <name evidence="2" type="ORF">BSTOLATCC_MIC12916</name>
</gene>
<name>A0AAU9IPK0_9CILI</name>
<keyword evidence="1" id="KW-0472">Membrane</keyword>
<dbReference type="EMBL" id="CAJZBQ010000013">
    <property type="protein sequence ID" value="CAG9315142.1"/>
    <property type="molecule type" value="Genomic_DNA"/>
</dbReference>
<comment type="caution">
    <text evidence="2">The sequence shown here is derived from an EMBL/GenBank/DDBJ whole genome shotgun (WGS) entry which is preliminary data.</text>
</comment>
<evidence type="ECO:0000256" key="1">
    <source>
        <dbReference type="SAM" id="Phobius"/>
    </source>
</evidence>